<keyword evidence="4" id="KW-0808">Transferase</keyword>
<dbReference type="GO" id="GO:0019136">
    <property type="term" value="F:deoxynucleoside kinase activity"/>
    <property type="evidence" value="ECO:0007669"/>
    <property type="project" value="InterPro"/>
</dbReference>
<protein>
    <submittedName>
        <fullName evidence="4">Deoxynucleoside kinase</fullName>
    </submittedName>
</protein>
<feature type="binding site" evidence="2">
    <location>
        <begin position="144"/>
        <end position="148"/>
    </location>
    <ligand>
        <name>ATP</name>
        <dbReference type="ChEBI" id="CHEBI:30616"/>
    </ligand>
</feature>
<evidence type="ECO:0000256" key="2">
    <source>
        <dbReference type="PIRSR" id="PIRSR000705-3"/>
    </source>
</evidence>
<dbReference type="PANTHER" id="PTHR10513:SF46">
    <property type="entry name" value="DEOXYGUANOSINE KINASE"/>
    <property type="match status" value="1"/>
</dbReference>
<feature type="binding site" evidence="2">
    <location>
        <begin position="188"/>
        <end position="190"/>
    </location>
    <ligand>
        <name>ATP</name>
        <dbReference type="ChEBI" id="CHEBI:30616"/>
    </ligand>
</feature>
<dbReference type="GO" id="GO:0005737">
    <property type="term" value="C:cytoplasm"/>
    <property type="evidence" value="ECO:0007669"/>
    <property type="project" value="TreeGrafter"/>
</dbReference>
<evidence type="ECO:0000313" key="4">
    <source>
        <dbReference type="EMBL" id="QWT48264.1"/>
    </source>
</evidence>
<name>A0A975SKZ8_9RHOO</name>
<keyword evidence="2" id="KW-0067">ATP-binding</keyword>
<evidence type="ECO:0000259" key="3">
    <source>
        <dbReference type="Pfam" id="PF01712"/>
    </source>
</evidence>
<sequence length="218" mass="25442">MSQAPGLLERARHIVVEGPIGVGKTSLARRLAAHLEGELVLEQPELNPFLERFYQDRPRYALATQLCFLFQRLDQLRDLCQPDFFAKTVVADYLFDKDALFARLNLEDDEYALYRQIYQAQAPHIPAPDLVIYLQASPEQLVARVRRRGLERERKIGDDYLARLSQSYSRFFYDYNAAPVMVVNSDHLNFVERDDDFSLLLERLATLRSHREYFNRGV</sequence>
<dbReference type="KEGG" id="aiq:Azoinq_10350"/>
<dbReference type="SUPFAM" id="SSF52540">
    <property type="entry name" value="P-loop containing nucleoside triphosphate hydrolases"/>
    <property type="match status" value="1"/>
</dbReference>
<proteinExistence type="predicted"/>
<dbReference type="Proteomes" id="UP000683428">
    <property type="component" value="Chromosome"/>
</dbReference>
<keyword evidence="4" id="KW-0418">Kinase</keyword>
<dbReference type="InterPro" id="IPR027417">
    <property type="entry name" value="P-loop_NTPase"/>
</dbReference>
<organism evidence="4 5">
    <name type="scientific">Azospira inquinata</name>
    <dbReference type="NCBI Taxonomy" id="2785627"/>
    <lineage>
        <taxon>Bacteria</taxon>
        <taxon>Pseudomonadati</taxon>
        <taxon>Pseudomonadota</taxon>
        <taxon>Betaproteobacteria</taxon>
        <taxon>Rhodocyclales</taxon>
        <taxon>Rhodocyclaceae</taxon>
        <taxon>Azospira</taxon>
    </lineage>
</organism>
<keyword evidence="2" id="KW-0547">Nucleotide-binding</keyword>
<dbReference type="Pfam" id="PF01712">
    <property type="entry name" value="dNK"/>
    <property type="match status" value="1"/>
</dbReference>
<feature type="domain" description="Deoxynucleoside kinase" evidence="3">
    <location>
        <begin position="14"/>
        <end position="204"/>
    </location>
</feature>
<evidence type="ECO:0000256" key="1">
    <source>
        <dbReference type="PIRSR" id="PIRSR000705-1"/>
    </source>
</evidence>
<reference evidence="4" key="1">
    <citation type="submission" date="2020-11" db="EMBL/GenBank/DDBJ databases">
        <title>Azospira inquinata sp. nov.</title>
        <authorList>
            <person name="Moe W.M."/>
            <person name="Mikes M.C."/>
        </authorList>
    </citation>
    <scope>NUCLEOTIDE SEQUENCE</scope>
    <source>
        <strain evidence="4">Azo-3</strain>
    </source>
</reference>
<feature type="active site" description="Proton acceptor" evidence="1">
    <location>
        <position position="92"/>
    </location>
</feature>
<gene>
    <name evidence="4" type="ORF">Azoinq_10350</name>
</gene>
<accession>A0A975SKZ8</accession>
<dbReference type="PANTHER" id="PTHR10513">
    <property type="entry name" value="DEOXYNUCLEOSIDE KINASE"/>
    <property type="match status" value="1"/>
</dbReference>
<dbReference type="GO" id="GO:0005524">
    <property type="term" value="F:ATP binding"/>
    <property type="evidence" value="ECO:0007669"/>
    <property type="project" value="UniProtKB-KW"/>
</dbReference>
<dbReference type="CDD" id="cd01673">
    <property type="entry name" value="dNK"/>
    <property type="match status" value="1"/>
</dbReference>
<dbReference type="InterPro" id="IPR031314">
    <property type="entry name" value="DNK_dom"/>
</dbReference>
<dbReference type="InterPro" id="IPR002624">
    <property type="entry name" value="DCK/DGK"/>
</dbReference>
<dbReference type="AlphaFoldDB" id="A0A975SKZ8"/>
<dbReference type="EMBL" id="CP064782">
    <property type="protein sequence ID" value="QWT48264.1"/>
    <property type="molecule type" value="Genomic_DNA"/>
</dbReference>
<dbReference type="InterPro" id="IPR050566">
    <property type="entry name" value="Deoxyribonucleoside_kinase"/>
</dbReference>
<evidence type="ECO:0000313" key="5">
    <source>
        <dbReference type="Proteomes" id="UP000683428"/>
    </source>
</evidence>
<dbReference type="Gene3D" id="3.40.50.300">
    <property type="entry name" value="P-loop containing nucleotide triphosphate hydrolases"/>
    <property type="match status" value="1"/>
</dbReference>
<feature type="binding site" evidence="2">
    <location>
        <begin position="18"/>
        <end position="26"/>
    </location>
    <ligand>
        <name>ATP</name>
        <dbReference type="ChEBI" id="CHEBI:30616"/>
    </ligand>
</feature>
<dbReference type="PIRSF" id="PIRSF000705">
    <property type="entry name" value="DNK"/>
    <property type="match status" value="1"/>
</dbReference>
<keyword evidence="5" id="KW-1185">Reference proteome</keyword>